<gene>
    <name evidence="2" type="ORF">MPH_02850</name>
</gene>
<comment type="caution">
    <text evidence="2">The sequence shown here is derived from an EMBL/GenBank/DDBJ whole genome shotgun (WGS) entry which is preliminary data.</text>
</comment>
<organism evidence="2 3">
    <name type="scientific">Macrophomina phaseolina (strain MS6)</name>
    <name type="common">Charcoal rot fungus</name>
    <dbReference type="NCBI Taxonomy" id="1126212"/>
    <lineage>
        <taxon>Eukaryota</taxon>
        <taxon>Fungi</taxon>
        <taxon>Dikarya</taxon>
        <taxon>Ascomycota</taxon>
        <taxon>Pezizomycotina</taxon>
        <taxon>Dothideomycetes</taxon>
        <taxon>Dothideomycetes incertae sedis</taxon>
        <taxon>Botryosphaeriales</taxon>
        <taxon>Botryosphaeriaceae</taxon>
        <taxon>Macrophomina</taxon>
    </lineage>
</organism>
<evidence type="ECO:0000256" key="1">
    <source>
        <dbReference type="SAM" id="MobiDB-lite"/>
    </source>
</evidence>
<dbReference type="AlphaFoldDB" id="K2RYK3"/>
<dbReference type="OrthoDB" id="3941228at2759"/>
<sequence length="334" mass="37000">MMIMAPIHTPGRPPGTSRKRRASNYPDSSYAELHPLRLSHISFPLLASTPPKSRVPARIPLSPRPHRGSLDIAHISNQQNQSTMTDLIPTPKPACSAPEASTSLIGRLPTELRLQIYNYLFPDKPVPSHPCDKGSFRADGQTSSTKVLRLNHAIHQEAQALLYSNVPFHVNINPGGIALCGGHTLAYPDVDPGKRGGPPKIRPVTNGPCEAAIRNARRLDVTIVAWVEYTIFDLVKQNTRHFVDRLADADPPLLDLKLAIEWHNGISTSPSTYPRPAMAKELLEPFERLKVRRSVEVGNLGTPRYSFGATALAVVKEEEYKVLKEELRQKVLVR</sequence>
<reference evidence="2 3" key="1">
    <citation type="journal article" date="2012" name="BMC Genomics">
        <title>Tools to kill: Genome of one of the most destructive plant pathogenic fungi Macrophomina phaseolina.</title>
        <authorList>
            <person name="Islam M.S."/>
            <person name="Haque M.S."/>
            <person name="Islam M.M."/>
            <person name="Emdad E.M."/>
            <person name="Halim A."/>
            <person name="Hossen Q.M.M."/>
            <person name="Hossain M.Z."/>
            <person name="Ahmed B."/>
            <person name="Rahim S."/>
            <person name="Rahman M.S."/>
            <person name="Alam M.M."/>
            <person name="Hou S."/>
            <person name="Wan X."/>
            <person name="Saito J.A."/>
            <person name="Alam M."/>
        </authorList>
    </citation>
    <scope>NUCLEOTIDE SEQUENCE [LARGE SCALE GENOMIC DNA]</scope>
    <source>
        <strain evidence="2 3">MS6</strain>
    </source>
</reference>
<name>K2RYK3_MACPH</name>
<evidence type="ECO:0000313" key="3">
    <source>
        <dbReference type="Proteomes" id="UP000007129"/>
    </source>
</evidence>
<accession>K2RYK3</accession>
<protein>
    <submittedName>
        <fullName evidence="2">Uncharacterized protein</fullName>
    </submittedName>
</protein>
<dbReference type="Proteomes" id="UP000007129">
    <property type="component" value="Unassembled WGS sequence"/>
</dbReference>
<dbReference type="VEuPathDB" id="FungiDB:MPH_02850"/>
<feature type="region of interest" description="Disordered" evidence="1">
    <location>
        <begin position="1"/>
        <end position="27"/>
    </location>
</feature>
<evidence type="ECO:0000313" key="2">
    <source>
        <dbReference type="EMBL" id="EKG19848.1"/>
    </source>
</evidence>
<proteinExistence type="predicted"/>
<dbReference type="EMBL" id="AHHD01000103">
    <property type="protein sequence ID" value="EKG19848.1"/>
    <property type="molecule type" value="Genomic_DNA"/>
</dbReference>
<dbReference type="HOGENOM" id="CLU_071872_0_0_1"/>
<feature type="region of interest" description="Disordered" evidence="1">
    <location>
        <begin position="47"/>
        <end position="66"/>
    </location>
</feature>
<dbReference type="InParanoid" id="K2RYK3"/>